<dbReference type="PANTHER" id="PTHR12526">
    <property type="entry name" value="GLYCOSYLTRANSFERASE"/>
    <property type="match status" value="1"/>
</dbReference>
<evidence type="ECO:0000259" key="2">
    <source>
        <dbReference type="Pfam" id="PF00534"/>
    </source>
</evidence>
<comment type="caution">
    <text evidence="4">The sequence shown here is derived from an EMBL/GenBank/DDBJ whole genome shotgun (WGS) entry which is preliminary data.</text>
</comment>
<dbReference type="CDD" id="cd03801">
    <property type="entry name" value="GT4_PimA-like"/>
    <property type="match status" value="1"/>
</dbReference>
<dbReference type="EMBL" id="BAUT01000002">
    <property type="protein sequence ID" value="GAE24465.1"/>
    <property type="molecule type" value="Genomic_DNA"/>
</dbReference>
<gene>
    <name evidence="4" type="ORF">JCM9140_395</name>
</gene>
<feature type="domain" description="Glycosyltransferase subfamily 4-like N-terminal" evidence="3">
    <location>
        <begin position="22"/>
        <end position="170"/>
    </location>
</feature>
<dbReference type="Pfam" id="PF00534">
    <property type="entry name" value="Glycos_transf_1"/>
    <property type="match status" value="1"/>
</dbReference>
<dbReference type="Pfam" id="PF13439">
    <property type="entry name" value="Glyco_transf_4"/>
    <property type="match status" value="1"/>
</dbReference>
<feature type="compositionally biased region" description="Basic and acidic residues" evidence="1">
    <location>
        <begin position="430"/>
        <end position="443"/>
    </location>
</feature>
<evidence type="ECO:0000259" key="3">
    <source>
        <dbReference type="Pfam" id="PF13439"/>
    </source>
</evidence>
<organism evidence="4 5">
    <name type="scientific">Halalkalibacter wakoensis JCM 9140</name>
    <dbReference type="NCBI Taxonomy" id="1236970"/>
    <lineage>
        <taxon>Bacteria</taxon>
        <taxon>Bacillati</taxon>
        <taxon>Bacillota</taxon>
        <taxon>Bacilli</taxon>
        <taxon>Bacillales</taxon>
        <taxon>Bacillaceae</taxon>
        <taxon>Halalkalibacter</taxon>
    </lineage>
</organism>
<dbReference type="STRING" id="1236970.JCM9140_395"/>
<dbReference type="GO" id="GO:0016757">
    <property type="term" value="F:glycosyltransferase activity"/>
    <property type="evidence" value="ECO:0007669"/>
    <property type="project" value="InterPro"/>
</dbReference>
<name>W4PXS4_9BACI</name>
<keyword evidence="4" id="KW-0808">Transferase</keyword>
<dbReference type="OrthoDB" id="139410at2"/>
<evidence type="ECO:0000313" key="4">
    <source>
        <dbReference type="EMBL" id="GAE24465.1"/>
    </source>
</evidence>
<dbReference type="RefSeq" id="WP_081727527.1">
    <property type="nucleotide sequence ID" value="NZ_BAUT01000002.1"/>
</dbReference>
<feature type="domain" description="Glycosyl transferase family 1" evidence="2">
    <location>
        <begin position="183"/>
        <end position="358"/>
    </location>
</feature>
<evidence type="ECO:0000256" key="1">
    <source>
        <dbReference type="SAM" id="MobiDB-lite"/>
    </source>
</evidence>
<dbReference type="AlphaFoldDB" id="W4PXS4"/>
<feature type="region of interest" description="Disordered" evidence="1">
    <location>
        <begin position="425"/>
        <end position="468"/>
    </location>
</feature>
<proteinExistence type="predicted"/>
<dbReference type="SUPFAM" id="SSF53756">
    <property type="entry name" value="UDP-Glycosyltransferase/glycogen phosphorylase"/>
    <property type="match status" value="1"/>
</dbReference>
<sequence length="759" mass="86369">MNILMICTEKLPVPAVKGGAIQTYIDGVSTSLSDKHQLTILGTTDPSLPDDETKNNIRYVRTQGGLIEVYREGVKRFLKENPSFDVIHIFNRPRLVLPVRECAPNARLILSMHNDMFKPEKIDQEEASKVVDELDHIITVSDYIGKTIYEPFPKAKNKIQTIYSGVDISRFVPPSSTKAKEMREQIRKENNLEGKKVILFAGRLSPNKGVDVLIRAVPEITKKHPDIALVIVGSKWFSVDEVTDYIGYVRALAARLPVPVINTGFVHPSEIQKWFAASDVFVCTSQWQEPLARVHYEAMASGLPIVTTNRGGNAEVIIPNGNGFVIDNPEDPQAFADQISHLLSNPSLSKELGKKGRELAESQYTWSRVISEIDSIWSEMKKRIEKGISVQMIDQTNDETPVKTVDEHRDQLADEPTQFDQLSPVLDEVEQTKDRLIDDRTDSNDQMSSIDEDHTSLEQEPEPTEDVIPLNEIIEDLNDQVNSEEDSSETLVPSLDDKVSLDEVIDDLNDQISSNDEDDTLAPSEDNKPLNEIIEDLNDQVNSEEDSPETLVPTFNDKVPLDEVIDDLNNQISSNDEDDTLAPSEDNMLLEDVIKDLNDAASFDENDMQEEYKDIDDITHDLTEQVSFFEEDDKHEIKEFLQESMNKPTMKKKNRKQLIIQEISGQDELLKVLIYRIQEKRKTNKPHSMRSKQWSQKDVLSDIQNLIQSQSVSNEQQNTLSQEDRKKVFFEAVNDITTAKLFEKLAEKRKRKTRTKKRQ</sequence>
<dbReference type="PANTHER" id="PTHR12526:SF638">
    <property type="entry name" value="SPORE COAT PROTEIN SA"/>
    <property type="match status" value="1"/>
</dbReference>
<feature type="region of interest" description="Disordered" evidence="1">
    <location>
        <begin position="509"/>
        <end position="528"/>
    </location>
</feature>
<accession>W4PXS4</accession>
<keyword evidence="5" id="KW-1185">Reference proteome</keyword>
<feature type="compositionally biased region" description="Acidic residues" evidence="1">
    <location>
        <begin position="509"/>
        <end position="520"/>
    </location>
</feature>
<dbReference type="InterPro" id="IPR001296">
    <property type="entry name" value="Glyco_trans_1"/>
</dbReference>
<dbReference type="Gene3D" id="3.40.50.2000">
    <property type="entry name" value="Glycogen Phosphorylase B"/>
    <property type="match status" value="2"/>
</dbReference>
<protein>
    <submittedName>
        <fullName evidence="4">Lipopolysaccharide 1,2-N-acetylglucosaminetransferase</fullName>
    </submittedName>
</protein>
<dbReference type="InterPro" id="IPR028098">
    <property type="entry name" value="Glyco_trans_4-like_N"/>
</dbReference>
<dbReference type="Proteomes" id="UP000018890">
    <property type="component" value="Unassembled WGS sequence"/>
</dbReference>
<reference evidence="4" key="1">
    <citation type="journal article" date="2014" name="Genome Announc.">
        <title>Draft Genome Sequences of Three Alkaliphilic Bacillus Strains, Bacillus wakoensis JCM 9140T, Bacillus akibai JCM 9157T, and Bacillus hemicellulosilyticus JCM 9152T.</title>
        <authorList>
            <person name="Yuki M."/>
            <person name="Oshima K."/>
            <person name="Suda W."/>
            <person name="Oshida Y."/>
            <person name="Kitamura K."/>
            <person name="Iida T."/>
            <person name="Hattori M."/>
            <person name="Ohkuma M."/>
        </authorList>
    </citation>
    <scope>NUCLEOTIDE SEQUENCE [LARGE SCALE GENOMIC DNA]</scope>
    <source>
        <strain evidence="4">JCM 9140</strain>
    </source>
</reference>
<evidence type="ECO:0000313" key="5">
    <source>
        <dbReference type="Proteomes" id="UP000018890"/>
    </source>
</evidence>